<dbReference type="SUPFAM" id="SSF53335">
    <property type="entry name" value="S-adenosyl-L-methionine-dependent methyltransferases"/>
    <property type="match status" value="1"/>
</dbReference>
<dbReference type="Pfam" id="PF00145">
    <property type="entry name" value="DNA_methylase"/>
    <property type="match status" value="1"/>
</dbReference>
<dbReference type="PROSITE" id="PS51679">
    <property type="entry name" value="SAM_MT_C5"/>
    <property type="match status" value="1"/>
</dbReference>
<accession>A0ABU5QSZ7</accession>
<evidence type="ECO:0000256" key="4">
    <source>
        <dbReference type="ARBA" id="ARBA00022747"/>
    </source>
</evidence>
<dbReference type="InterPro" id="IPR031303">
    <property type="entry name" value="C5_meth_CS"/>
</dbReference>
<reference evidence="9 10" key="1">
    <citation type="submission" date="2023-12" db="EMBL/GenBank/DDBJ databases">
        <title>Novel species of the genus Arcicella isolated from rivers.</title>
        <authorList>
            <person name="Lu H."/>
        </authorList>
    </citation>
    <scope>NUCLEOTIDE SEQUENCE [LARGE SCALE GENOMIC DNA]</scope>
    <source>
        <strain evidence="9 10">LMG 21963</strain>
    </source>
</reference>
<dbReference type="InterPro" id="IPR001525">
    <property type="entry name" value="C5_MeTfrase"/>
</dbReference>
<dbReference type="Proteomes" id="UP001304671">
    <property type="component" value="Unassembled WGS sequence"/>
</dbReference>
<dbReference type="InterPro" id="IPR018117">
    <property type="entry name" value="C5_DNA_meth_AS"/>
</dbReference>
<dbReference type="PRINTS" id="PR00105">
    <property type="entry name" value="C5METTRFRASE"/>
</dbReference>
<dbReference type="GO" id="GO:0003886">
    <property type="term" value="F:DNA (cytosine-5-)-methyltransferase activity"/>
    <property type="evidence" value="ECO:0007669"/>
    <property type="project" value="UniProtKB-EC"/>
</dbReference>
<dbReference type="GO" id="GO:0032259">
    <property type="term" value="P:methylation"/>
    <property type="evidence" value="ECO:0007669"/>
    <property type="project" value="UniProtKB-KW"/>
</dbReference>
<evidence type="ECO:0000256" key="1">
    <source>
        <dbReference type="ARBA" id="ARBA00022603"/>
    </source>
</evidence>
<comment type="catalytic activity">
    <reaction evidence="5 8">
        <text>a 2'-deoxycytidine in DNA + S-adenosyl-L-methionine = a 5-methyl-2'-deoxycytidine in DNA + S-adenosyl-L-homocysteine + H(+)</text>
        <dbReference type="Rhea" id="RHEA:13681"/>
        <dbReference type="Rhea" id="RHEA-COMP:11369"/>
        <dbReference type="Rhea" id="RHEA-COMP:11370"/>
        <dbReference type="ChEBI" id="CHEBI:15378"/>
        <dbReference type="ChEBI" id="CHEBI:57856"/>
        <dbReference type="ChEBI" id="CHEBI:59789"/>
        <dbReference type="ChEBI" id="CHEBI:85452"/>
        <dbReference type="ChEBI" id="CHEBI:85454"/>
        <dbReference type="EC" id="2.1.1.37"/>
    </reaction>
</comment>
<dbReference type="InterPro" id="IPR029063">
    <property type="entry name" value="SAM-dependent_MTases_sf"/>
</dbReference>
<evidence type="ECO:0000256" key="7">
    <source>
        <dbReference type="RuleBase" id="RU000416"/>
    </source>
</evidence>
<evidence type="ECO:0000313" key="10">
    <source>
        <dbReference type="Proteomes" id="UP001304671"/>
    </source>
</evidence>
<keyword evidence="2 6" id="KW-0808">Transferase</keyword>
<dbReference type="RefSeq" id="WP_323251780.1">
    <property type="nucleotide sequence ID" value="NZ_JAYFUL010000038.1"/>
</dbReference>
<dbReference type="Gene3D" id="3.40.50.150">
    <property type="entry name" value="Vaccinia Virus protein VP39"/>
    <property type="match status" value="1"/>
</dbReference>
<proteinExistence type="inferred from homology"/>
<evidence type="ECO:0000256" key="3">
    <source>
        <dbReference type="ARBA" id="ARBA00022691"/>
    </source>
</evidence>
<keyword evidence="1 6" id="KW-0489">Methyltransferase</keyword>
<dbReference type="PROSITE" id="PS00094">
    <property type="entry name" value="C5_MTASE_1"/>
    <property type="match status" value="1"/>
</dbReference>
<comment type="caution">
    <text evidence="9">The sequence shown here is derived from an EMBL/GenBank/DDBJ whole genome shotgun (WGS) entry which is preliminary data.</text>
</comment>
<dbReference type="EMBL" id="JAYFUL010000038">
    <property type="protein sequence ID" value="MEA5259825.1"/>
    <property type="molecule type" value="Genomic_DNA"/>
</dbReference>
<evidence type="ECO:0000256" key="2">
    <source>
        <dbReference type="ARBA" id="ARBA00022679"/>
    </source>
</evidence>
<sequence>MQTGTFDTGIIDVTEEPQLDIMYYPRTALKINNEKKKETLNVLSLFSGCGGMDLGFEGGFSVLQSSINEIMKPHFIDKKLNNGFVQLKETKFKTVFANDILTDAKNAWVNYFSKRGRNAEDFHKESIVDLVKMYRNGVNVFPNDIDVVTGGFPCQDFSVAGKRHGFNSHKNHKGELVNEQTASVETRGQLYMWMKEVIEITQPKIFIAENVKGLVNLDNVKEIIQNDFSSANGNGYIVLDPQVLHSADYGIPQSRQRVIFIGIKKSALKKSALSELEKETIPQTYNPYPHPTHSYTVEGDDLKHYVQLEDVFKNLDEPEITTDLSQRFYSKAKFMGKHCQGQTEIKLSSISPTIRSEHHGNIEFRRLSKENGGQIENELSKGLKERRLTVRECALIQTFPPDYEFVIENKSGRKGSYLVSPSQAYKIIGNAVPPLLAYNLAKRIEEVWDLYFKK</sequence>
<evidence type="ECO:0000256" key="5">
    <source>
        <dbReference type="ARBA" id="ARBA00047422"/>
    </source>
</evidence>
<name>A0ABU5QSZ7_9BACT</name>
<organism evidence="9 10">
    <name type="scientific">Arcicella aquatica</name>
    <dbReference type="NCBI Taxonomy" id="217141"/>
    <lineage>
        <taxon>Bacteria</taxon>
        <taxon>Pseudomonadati</taxon>
        <taxon>Bacteroidota</taxon>
        <taxon>Cytophagia</taxon>
        <taxon>Cytophagales</taxon>
        <taxon>Flectobacillaceae</taxon>
        <taxon>Arcicella</taxon>
    </lineage>
</organism>
<dbReference type="EC" id="2.1.1.37" evidence="8"/>
<feature type="active site" evidence="6">
    <location>
        <position position="154"/>
    </location>
</feature>
<dbReference type="PANTHER" id="PTHR10629">
    <property type="entry name" value="CYTOSINE-SPECIFIC METHYLTRANSFERASE"/>
    <property type="match status" value="1"/>
</dbReference>
<dbReference type="InterPro" id="IPR050390">
    <property type="entry name" value="C5-Methyltransferase"/>
</dbReference>
<protein>
    <recommendedName>
        <fullName evidence="8">Cytosine-specific methyltransferase</fullName>
        <ecNumber evidence="8">2.1.1.37</ecNumber>
    </recommendedName>
</protein>
<evidence type="ECO:0000256" key="6">
    <source>
        <dbReference type="PROSITE-ProRule" id="PRU01016"/>
    </source>
</evidence>
<evidence type="ECO:0000313" key="9">
    <source>
        <dbReference type="EMBL" id="MEA5259825.1"/>
    </source>
</evidence>
<dbReference type="Gene3D" id="3.90.120.10">
    <property type="entry name" value="DNA Methylase, subunit A, domain 2"/>
    <property type="match status" value="1"/>
</dbReference>
<keyword evidence="4" id="KW-0680">Restriction system</keyword>
<keyword evidence="10" id="KW-1185">Reference proteome</keyword>
<gene>
    <name evidence="9" type="primary">dcm</name>
    <name evidence="9" type="ORF">VB264_18655</name>
</gene>
<keyword evidence="3 6" id="KW-0949">S-adenosyl-L-methionine</keyword>
<dbReference type="PANTHER" id="PTHR10629:SF52">
    <property type="entry name" value="DNA (CYTOSINE-5)-METHYLTRANSFERASE 1"/>
    <property type="match status" value="1"/>
</dbReference>
<dbReference type="NCBIfam" id="TIGR00675">
    <property type="entry name" value="dcm"/>
    <property type="match status" value="1"/>
</dbReference>
<dbReference type="PROSITE" id="PS00095">
    <property type="entry name" value="C5_MTASE_2"/>
    <property type="match status" value="1"/>
</dbReference>
<comment type="similarity">
    <text evidence="6 7">Belongs to the class I-like SAM-binding methyltransferase superfamily. C5-methyltransferase family.</text>
</comment>
<evidence type="ECO:0000256" key="8">
    <source>
        <dbReference type="RuleBase" id="RU000417"/>
    </source>
</evidence>